<dbReference type="InterPro" id="IPR042097">
    <property type="entry name" value="Aminopeptidase_N-like_N_sf"/>
</dbReference>
<dbReference type="Gene3D" id="1.25.50.20">
    <property type="match status" value="1"/>
</dbReference>
<dbReference type="GO" id="GO:0008270">
    <property type="term" value="F:zinc ion binding"/>
    <property type="evidence" value="ECO:0007669"/>
    <property type="project" value="UniProtKB-UniRule"/>
</dbReference>
<keyword evidence="8 12" id="KW-0482">Metalloprotease</keyword>
<dbReference type="Gene3D" id="2.60.40.1730">
    <property type="entry name" value="tricorn interacting facor f3 domain"/>
    <property type="match status" value="1"/>
</dbReference>
<evidence type="ECO:0000256" key="4">
    <source>
        <dbReference type="ARBA" id="ARBA00022670"/>
    </source>
</evidence>
<comment type="catalytic activity">
    <reaction evidence="1">
        <text>Release of an N-terminal amino acid, Xaa-|-Yaa- from a peptide, amide or arylamide. Xaa is preferably Ala, but may be most amino acids including Pro (slow action). When a terminal hydrophobic residue is followed by a prolyl residue, the two may be released as an intact Xaa-Pro dipeptide.</text>
        <dbReference type="EC" id="3.4.11.2"/>
    </reaction>
</comment>
<evidence type="ECO:0000256" key="11">
    <source>
        <dbReference type="PIRSR" id="PIRSR634016-4"/>
    </source>
</evidence>
<dbReference type="Proteomes" id="UP000564385">
    <property type="component" value="Unassembled WGS sequence"/>
</dbReference>
<evidence type="ECO:0000313" key="17">
    <source>
        <dbReference type="EMBL" id="NYF88066.1"/>
    </source>
</evidence>
<organism evidence="17 18">
    <name type="scientific">Tunturiibacter lichenicola</name>
    <dbReference type="NCBI Taxonomy" id="2051959"/>
    <lineage>
        <taxon>Bacteria</taxon>
        <taxon>Pseudomonadati</taxon>
        <taxon>Acidobacteriota</taxon>
        <taxon>Terriglobia</taxon>
        <taxon>Terriglobales</taxon>
        <taxon>Acidobacteriaceae</taxon>
        <taxon>Tunturiibacter</taxon>
    </lineage>
</organism>
<sequence>MFVRHSVSFFSVLASAFALFLASPVGVQAQRLPPEVHPEHYGLTVTPDLKAASFSGEETIDVALDAPSKRITLNAAELKFVEVKAYVLPVAAYSYGKLGSQPKPLNPVEADRHPQTATVTLDGEKEQATFSFAEELPAGRVTLAIRYSGVLNDKLRGFYLSKTKARNYAVTQFEPTDARRAFPGFDEPALKATYDIAVVVDSGDTAISNSNMISDKAGPVAGKHTIRFATTPKMSSYLVAFLVGDFKCTEGKSDAVPIRVCSTPDKVELTRFALESAKYVLHYYDTYFGIKYPMPKLDMVALPDFEAGAMENFGCITYRETDLLVNEKTGDIPEKKRVATVVAHEMAHQWFGDMVTMQWWDNLWLNEGFATWMETKPAAAWHPEWNFDQDDAQGLNETLNLDAQRTTRTIRATASTPDEINEMFDGIAYGKAGAVIGMVENYLGKEVFRQGVHNYLQAHLYGNATAEDFWGAQTANSHLPVDKIMSSFVTQPGVPLLTFSERQAGGVPVGQSRFFLSAEEMNRPVAGQVPEWTVPVCLKTNGQPICRVMTPGESSVPQPVDAGMPFFYANAGAKGYYRTAYIPAQLSTIVTKAESSMTPSERIGLLGDRWALVQSGQADVGDFLNLILALKEDSSAAVLDTAHQQIQKIDSEIASDEDRAALAAVLQRQFGPVYSALGSPEKKEPFDRRQLRGTLFELLGEAHDTAVLAEAKLLTARVFAGDKVKDKTLDSALADAAVQVSAANGDAALYDKVLAVSRNFSDPGEQTDALQLLARFRDPALVRRTLDLIASGEVRNQDSWAMLTVLLRERVSRDEAWEYMRQNWEKVSAQFTVSSGAEVVGATGSFCTVEQRDQVSSFFTTHKVAAAERTLAKAVDSINDCIKLQTVQEPKLHAWLQGQAR</sequence>
<dbReference type="InterPro" id="IPR034016">
    <property type="entry name" value="M1_APN-typ"/>
</dbReference>
<dbReference type="PANTHER" id="PTHR11533:SF174">
    <property type="entry name" value="PUROMYCIN-SENSITIVE AMINOPEPTIDASE-RELATED"/>
    <property type="match status" value="1"/>
</dbReference>
<evidence type="ECO:0000256" key="13">
    <source>
        <dbReference type="SAM" id="SignalP"/>
    </source>
</evidence>
<dbReference type="InterPro" id="IPR045357">
    <property type="entry name" value="Aminopeptidase_N-like_N"/>
</dbReference>
<dbReference type="EMBL" id="JACCCU010000001">
    <property type="protein sequence ID" value="NYF88066.1"/>
    <property type="molecule type" value="Genomic_DNA"/>
</dbReference>
<protein>
    <recommendedName>
        <fullName evidence="12">Aminopeptidase</fullName>
        <ecNumber evidence="12">3.4.11.-</ecNumber>
    </recommendedName>
</protein>
<keyword evidence="4 12" id="KW-0645">Protease</keyword>
<keyword evidence="6 12" id="KW-0378">Hydrolase</keyword>
<proteinExistence type="inferred from homology"/>
<comment type="similarity">
    <text evidence="2 12">Belongs to the peptidase M1 family.</text>
</comment>
<dbReference type="PRINTS" id="PR00756">
    <property type="entry name" value="ALADIPTASE"/>
</dbReference>
<comment type="cofactor">
    <cofactor evidence="10 12">
        <name>Zn(2+)</name>
        <dbReference type="ChEBI" id="CHEBI:29105"/>
    </cofactor>
    <text evidence="10 12">Binds 1 zinc ion per subunit.</text>
</comment>
<evidence type="ECO:0000259" key="16">
    <source>
        <dbReference type="Pfam" id="PF17900"/>
    </source>
</evidence>
<evidence type="ECO:0000256" key="5">
    <source>
        <dbReference type="ARBA" id="ARBA00022723"/>
    </source>
</evidence>
<dbReference type="SUPFAM" id="SSF63737">
    <property type="entry name" value="Leukotriene A4 hydrolase N-terminal domain"/>
    <property type="match status" value="1"/>
</dbReference>
<evidence type="ECO:0000256" key="2">
    <source>
        <dbReference type="ARBA" id="ARBA00010136"/>
    </source>
</evidence>
<feature type="binding site" evidence="10">
    <location>
        <position position="348"/>
    </location>
    <ligand>
        <name>Zn(2+)</name>
        <dbReference type="ChEBI" id="CHEBI:29105"/>
        <note>catalytic</note>
    </ligand>
</feature>
<gene>
    <name evidence="17" type="ORF">HDF08_000133</name>
</gene>
<dbReference type="GO" id="GO:0005615">
    <property type="term" value="C:extracellular space"/>
    <property type="evidence" value="ECO:0007669"/>
    <property type="project" value="TreeGrafter"/>
</dbReference>
<dbReference type="Pfam" id="PF17900">
    <property type="entry name" value="Peptidase_M1_N"/>
    <property type="match status" value="1"/>
</dbReference>
<dbReference type="InterPro" id="IPR027268">
    <property type="entry name" value="Peptidase_M4/M1_CTD_sf"/>
</dbReference>
<evidence type="ECO:0000256" key="1">
    <source>
        <dbReference type="ARBA" id="ARBA00000098"/>
    </source>
</evidence>
<evidence type="ECO:0000259" key="14">
    <source>
        <dbReference type="Pfam" id="PF01433"/>
    </source>
</evidence>
<dbReference type="Gene3D" id="1.10.390.10">
    <property type="entry name" value="Neutral Protease Domain 2"/>
    <property type="match status" value="1"/>
</dbReference>
<dbReference type="Pfam" id="PF01433">
    <property type="entry name" value="Peptidase_M1"/>
    <property type="match status" value="1"/>
</dbReference>
<keyword evidence="13" id="KW-0732">Signal</keyword>
<dbReference type="CDD" id="cd09601">
    <property type="entry name" value="M1_APN-Q_like"/>
    <property type="match status" value="1"/>
</dbReference>
<feature type="domain" description="Aminopeptidase N-like N-terminal" evidence="16">
    <location>
        <begin position="37"/>
        <end position="238"/>
    </location>
</feature>
<dbReference type="Pfam" id="PF11838">
    <property type="entry name" value="ERAP1_C"/>
    <property type="match status" value="1"/>
</dbReference>
<keyword evidence="3 12" id="KW-0031">Aminopeptidase</keyword>
<evidence type="ECO:0000256" key="12">
    <source>
        <dbReference type="RuleBase" id="RU364040"/>
    </source>
</evidence>
<evidence type="ECO:0000256" key="7">
    <source>
        <dbReference type="ARBA" id="ARBA00022833"/>
    </source>
</evidence>
<dbReference type="InterPro" id="IPR014782">
    <property type="entry name" value="Peptidase_M1_dom"/>
</dbReference>
<dbReference type="InterPro" id="IPR050344">
    <property type="entry name" value="Peptidase_M1_aminopeptidases"/>
</dbReference>
<dbReference type="InterPro" id="IPR001930">
    <property type="entry name" value="Peptidase_M1"/>
</dbReference>
<evidence type="ECO:0000256" key="10">
    <source>
        <dbReference type="PIRSR" id="PIRSR634016-3"/>
    </source>
</evidence>
<dbReference type="PANTHER" id="PTHR11533">
    <property type="entry name" value="PROTEASE M1 ZINC METALLOPROTEASE"/>
    <property type="match status" value="1"/>
</dbReference>
<dbReference type="FunFam" id="1.10.390.10:FF:000006">
    <property type="entry name" value="Puromycin-sensitive aminopeptidase"/>
    <property type="match status" value="1"/>
</dbReference>
<dbReference type="GO" id="GO:0070006">
    <property type="term" value="F:metalloaminopeptidase activity"/>
    <property type="evidence" value="ECO:0007669"/>
    <property type="project" value="TreeGrafter"/>
</dbReference>
<evidence type="ECO:0000259" key="15">
    <source>
        <dbReference type="Pfam" id="PF11838"/>
    </source>
</evidence>
<dbReference type="GO" id="GO:0005737">
    <property type="term" value="C:cytoplasm"/>
    <property type="evidence" value="ECO:0007669"/>
    <property type="project" value="TreeGrafter"/>
</dbReference>
<dbReference type="Gene3D" id="2.60.40.1910">
    <property type="match status" value="1"/>
</dbReference>
<evidence type="ECO:0000256" key="8">
    <source>
        <dbReference type="ARBA" id="ARBA00023049"/>
    </source>
</evidence>
<evidence type="ECO:0000256" key="3">
    <source>
        <dbReference type="ARBA" id="ARBA00022438"/>
    </source>
</evidence>
<dbReference type="GO" id="GO:0016285">
    <property type="term" value="F:alanyl aminopeptidase activity"/>
    <property type="evidence" value="ECO:0007669"/>
    <property type="project" value="UniProtKB-EC"/>
</dbReference>
<dbReference type="SUPFAM" id="SSF55486">
    <property type="entry name" value="Metalloproteases ('zincins'), catalytic domain"/>
    <property type="match status" value="1"/>
</dbReference>
<feature type="signal peptide" evidence="13">
    <location>
        <begin position="1"/>
        <end position="29"/>
    </location>
</feature>
<dbReference type="GO" id="GO:0043171">
    <property type="term" value="P:peptide catabolic process"/>
    <property type="evidence" value="ECO:0007669"/>
    <property type="project" value="TreeGrafter"/>
</dbReference>
<name>A0A852VF46_9BACT</name>
<dbReference type="EC" id="3.4.11.-" evidence="12"/>
<feature type="binding site" evidence="10">
    <location>
        <position position="367"/>
    </location>
    <ligand>
        <name>Zn(2+)</name>
        <dbReference type="ChEBI" id="CHEBI:29105"/>
        <note>catalytic</note>
    </ligand>
</feature>
<evidence type="ECO:0000256" key="9">
    <source>
        <dbReference type="PIRSR" id="PIRSR634016-1"/>
    </source>
</evidence>
<comment type="caution">
    <text evidence="17">The sequence shown here is derived from an EMBL/GenBank/DDBJ whole genome shotgun (WGS) entry which is preliminary data.</text>
</comment>
<feature type="site" description="Transition state stabilizer" evidence="11">
    <location>
        <position position="429"/>
    </location>
</feature>
<evidence type="ECO:0000313" key="18">
    <source>
        <dbReference type="Proteomes" id="UP000564385"/>
    </source>
</evidence>
<dbReference type="GO" id="GO:0016020">
    <property type="term" value="C:membrane"/>
    <property type="evidence" value="ECO:0007669"/>
    <property type="project" value="TreeGrafter"/>
</dbReference>
<feature type="domain" description="Peptidase M1 membrane alanine aminopeptidase" evidence="14">
    <location>
        <begin position="272"/>
        <end position="488"/>
    </location>
</feature>
<feature type="chain" id="PRO_5032812014" description="Aminopeptidase" evidence="13">
    <location>
        <begin position="30"/>
        <end position="901"/>
    </location>
</feature>
<keyword evidence="5 10" id="KW-0479">Metal-binding</keyword>
<dbReference type="GO" id="GO:0042277">
    <property type="term" value="F:peptide binding"/>
    <property type="evidence" value="ECO:0007669"/>
    <property type="project" value="TreeGrafter"/>
</dbReference>
<dbReference type="GO" id="GO:0006508">
    <property type="term" value="P:proteolysis"/>
    <property type="evidence" value="ECO:0007669"/>
    <property type="project" value="UniProtKB-KW"/>
</dbReference>
<reference evidence="17 18" key="1">
    <citation type="submission" date="2020-07" db="EMBL/GenBank/DDBJ databases">
        <title>Genomic Encyclopedia of Type Strains, Phase IV (KMG-V): Genome sequencing to study the core and pangenomes of soil and plant-associated prokaryotes.</title>
        <authorList>
            <person name="Whitman W."/>
        </authorList>
    </citation>
    <scope>NUCLEOTIDE SEQUENCE [LARGE SCALE GENOMIC DNA]</scope>
    <source>
        <strain evidence="17 18">M8UP22</strain>
    </source>
</reference>
<feature type="active site" description="Proton acceptor" evidence="9">
    <location>
        <position position="345"/>
    </location>
</feature>
<dbReference type="InterPro" id="IPR024571">
    <property type="entry name" value="ERAP1-like_C_dom"/>
</dbReference>
<dbReference type="AlphaFoldDB" id="A0A852VF46"/>
<evidence type="ECO:0000256" key="6">
    <source>
        <dbReference type="ARBA" id="ARBA00022801"/>
    </source>
</evidence>
<feature type="binding site" evidence="10">
    <location>
        <position position="344"/>
    </location>
    <ligand>
        <name>Zn(2+)</name>
        <dbReference type="ChEBI" id="CHEBI:29105"/>
        <note>catalytic</note>
    </ligand>
</feature>
<accession>A0A852VF46</accession>
<feature type="domain" description="ERAP1-like C-terminal" evidence="15">
    <location>
        <begin position="566"/>
        <end position="879"/>
    </location>
</feature>
<keyword evidence="7 10" id="KW-0862">Zinc</keyword>